<dbReference type="Ensembl" id="ENSONIT00000067185.1">
    <property type="protein sequence ID" value="ENSONIP00000070580.1"/>
    <property type="gene ID" value="ENSONIG00000030083.1"/>
</dbReference>
<evidence type="ECO:0000313" key="2">
    <source>
        <dbReference type="Proteomes" id="UP000005207"/>
    </source>
</evidence>
<keyword evidence="2" id="KW-1185">Reference proteome</keyword>
<dbReference type="Proteomes" id="UP000005207">
    <property type="component" value="Linkage group LG12"/>
</dbReference>
<proteinExistence type="predicted"/>
<organism evidence="1 2">
    <name type="scientific">Oreochromis niloticus</name>
    <name type="common">Nile tilapia</name>
    <name type="synonym">Tilapia nilotica</name>
    <dbReference type="NCBI Taxonomy" id="8128"/>
    <lineage>
        <taxon>Eukaryota</taxon>
        <taxon>Metazoa</taxon>
        <taxon>Chordata</taxon>
        <taxon>Craniata</taxon>
        <taxon>Vertebrata</taxon>
        <taxon>Euteleostomi</taxon>
        <taxon>Actinopterygii</taxon>
        <taxon>Neopterygii</taxon>
        <taxon>Teleostei</taxon>
        <taxon>Neoteleostei</taxon>
        <taxon>Acanthomorphata</taxon>
        <taxon>Ovalentaria</taxon>
        <taxon>Cichlomorphae</taxon>
        <taxon>Cichliformes</taxon>
        <taxon>Cichlidae</taxon>
        <taxon>African cichlids</taxon>
        <taxon>Pseudocrenilabrinae</taxon>
        <taxon>Oreochromini</taxon>
        <taxon>Oreochromis</taxon>
    </lineage>
</organism>
<sequence length="92" mass="9684">MGNCLDWPLRTVSPCCCTLPFSASFIALVLATVEMGQSGYLGSYQDSIVSVTQNCVLVSNILGQSCVFLSRGMAKCRQAVRKGDMVAGAVAS</sequence>
<dbReference type="AlphaFoldDB" id="A0A669EC46"/>
<protein>
    <submittedName>
        <fullName evidence="1">Uncharacterized protein</fullName>
    </submittedName>
</protein>
<dbReference type="OMA" id="RGMAKCR"/>
<name>A0A669EC46_ORENI</name>
<evidence type="ECO:0000313" key="1">
    <source>
        <dbReference type="Ensembl" id="ENSONIP00000070580.1"/>
    </source>
</evidence>
<reference evidence="1" key="3">
    <citation type="submission" date="2025-09" db="UniProtKB">
        <authorList>
            <consortium name="Ensembl"/>
        </authorList>
    </citation>
    <scope>IDENTIFICATION</scope>
</reference>
<reference evidence="1" key="2">
    <citation type="submission" date="2025-08" db="UniProtKB">
        <authorList>
            <consortium name="Ensembl"/>
        </authorList>
    </citation>
    <scope>IDENTIFICATION</scope>
</reference>
<dbReference type="GeneTree" id="ENSGT00940000179322"/>
<accession>A0A669EC46</accession>
<reference evidence="2" key="1">
    <citation type="submission" date="2012-01" db="EMBL/GenBank/DDBJ databases">
        <title>The Genome Sequence of Oreochromis niloticus (Nile Tilapia).</title>
        <authorList>
            <consortium name="Broad Institute Genome Assembly Team"/>
            <consortium name="Broad Institute Sequencing Platform"/>
            <person name="Di Palma F."/>
            <person name="Johnson J."/>
            <person name="Lander E.S."/>
            <person name="Lindblad-Toh K."/>
        </authorList>
    </citation>
    <scope>NUCLEOTIDE SEQUENCE [LARGE SCALE GENOMIC DNA]</scope>
</reference>
<dbReference type="InParanoid" id="A0A669EC46"/>